<protein>
    <submittedName>
        <fullName evidence="2">Uncharacterized protein</fullName>
    </submittedName>
</protein>
<organism evidence="1 2">
    <name type="scientific">Panagrolaimus sp. PS1159</name>
    <dbReference type="NCBI Taxonomy" id="55785"/>
    <lineage>
        <taxon>Eukaryota</taxon>
        <taxon>Metazoa</taxon>
        <taxon>Ecdysozoa</taxon>
        <taxon>Nematoda</taxon>
        <taxon>Chromadorea</taxon>
        <taxon>Rhabditida</taxon>
        <taxon>Tylenchina</taxon>
        <taxon>Panagrolaimomorpha</taxon>
        <taxon>Panagrolaimoidea</taxon>
        <taxon>Panagrolaimidae</taxon>
        <taxon>Panagrolaimus</taxon>
    </lineage>
</organism>
<evidence type="ECO:0000313" key="1">
    <source>
        <dbReference type="Proteomes" id="UP000887580"/>
    </source>
</evidence>
<dbReference type="WBParaSite" id="PS1159_v2.g8747.t1">
    <property type="protein sequence ID" value="PS1159_v2.g8747.t1"/>
    <property type="gene ID" value="PS1159_v2.g8747"/>
</dbReference>
<reference evidence="2" key="1">
    <citation type="submission" date="2022-11" db="UniProtKB">
        <authorList>
            <consortium name="WormBaseParasite"/>
        </authorList>
    </citation>
    <scope>IDENTIFICATION</scope>
</reference>
<accession>A0AC35GTY9</accession>
<dbReference type="Proteomes" id="UP000887580">
    <property type="component" value="Unplaced"/>
</dbReference>
<evidence type="ECO:0000313" key="2">
    <source>
        <dbReference type="WBParaSite" id="PS1159_v2.g8747.t1"/>
    </source>
</evidence>
<sequence>MKLYLKILRGIAAATGFKVSDNYEEKEKFQSWNKSSKISTFNEENDDLKKRWKNENTLNVTNKSILSLHIAAYENSIETVALDLFGNENIEGLKKEEFGSLKTFKQCFTDSFKSRNLFEFSRQQDRDEGNKPEVMQFKASQQLLGSNQPSSSEQNGNNDGHIEQTSTYSIEPVFDSEQGNVPAKDALVPESLWTHAFWHSPLKSAYNPRKLIFVLRTFENVSTYRPFDMNMPFTIPALKFSTCETDPPLTVFGKFSAQSAARLLRNQLFKFTFIVSSPSLRCVQTACTYAEVMETKVYVLEELAEPEIVQQHGNLITQFGKYLSIDQLRKCGFNVQGLRLNDRRPPNENESDLGIMSRIAQALRELTTQAPKGTALIVGDALVVKIANSISSLPEGYSDPLCDKPFMVPPVELIEEETLEMDRYDFTQLDEWFPFGTMNAFLRQKNDETNSLEAIRIPYLMPKFTVIPENNEKEKERELKAAKPENVISIQQNGPIGSDSSGSEISIN</sequence>
<name>A0AC35GTY9_9BILA</name>
<proteinExistence type="predicted"/>